<dbReference type="GO" id="GO:0004672">
    <property type="term" value="F:protein kinase activity"/>
    <property type="evidence" value="ECO:0007669"/>
    <property type="project" value="InterPro"/>
</dbReference>
<dbReference type="InterPro" id="IPR058525">
    <property type="entry name" value="DUF8212"/>
</dbReference>
<name>A0AA40DYQ0_9PEZI</name>
<dbReference type="Pfam" id="PF26640">
    <property type="entry name" value="DUF8212"/>
    <property type="match status" value="1"/>
</dbReference>
<gene>
    <name evidence="2" type="ORF">B0T21DRAFT_51209</name>
</gene>
<dbReference type="PANTHER" id="PTHR10622">
    <property type="entry name" value="HET DOMAIN-CONTAINING PROTEIN"/>
    <property type="match status" value="1"/>
</dbReference>
<dbReference type="InterPro" id="IPR011009">
    <property type="entry name" value="Kinase-like_dom_sf"/>
</dbReference>
<evidence type="ECO:0000259" key="1">
    <source>
        <dbReference type="PROSITE" id="PS50011"/>
    </source>
</evidence>
<organism evidence="2 3">
    <name type="scientific">Apiosordaria backusii</name>
    <dbReference type="NCBI Taxonomy" id="314023"/>
    <lineage>
        <taxon>Eukaryota</taxon>
        <taxon>Fungi</taxon>
        <taxon>Dikarya</taxon>
        <taxon>Ascomycota</taxon>
        <taxon>Pezizomycotina</taxon>
        <taxon>Sordariomycetes</taxon>
        <taxon>Sordariomycetidae</taxon>
        <taxon>Sordariales</taxon>
        <taxon>Lasiosphaeriaceae</taxon>
        <taxon>Apiosordaria</taxon>
    </lineage>
</organism>
<protein>
    <recommendedName>
        <fullName evidence="1">Protein kinase domain-containing protein</fullName>
    </recommendedName>
</protein>
<dbReference type="Pfam" id="PF00069">
    <property type="entry name" value="Pkinase"/>
    <property type="match status" value="1"/>
</dbReference>
<dbReference type="PROSITE" id="PS00108">
    <property type="entry name" value="PROTEIN_KINASE_ST"/>
    <property type="match status" value="1"/>
</dbReference>
<dbReference type="AlphaFoldDB" id="A0AA40DYQ0"/>
<accession>A0AA40DYQ0</accession>
<proteinExistence type="predicted"/>
<dbReference type="PROSITE" id="PS50011">
    <property type="entry name" value="PROTEIN_KINASE_DOM"/>
    <property type="match status" value="1"/>
</dbReference>
<keyword evidence="3" id="KW-1185">Reference proteome</keyword>
<reference evidence="2" key="1">
    <citation type="submission" date="2023-06" db="EMBL/GenBank/DDBJ databases">
        <title>Genome-scale phylogeny and comparative genomics of the fungal order Sordariales.</title>
        <authorList>
            <consortium name="Lawrence Berkeley National Laboratory"/>
            <person name="Hensen N."/>
            <person name="Bonometti L."/>
            <person name="Westerberg I."/>
            <person name="Brannstrom I.O."/>
            <person name="Guillou S."/>
            <person name="Cros-Aarteil S."/>
            <person name="Calhoun S."/>
            <person name="Haridas S."/>
            <person name="Kuo A."/>
            <person name="Mondo S."/>
            <person name="Pangilinan J."/>
            <person name="Riley R."/>
            <person name="Labutti K."/>
            <person name="Andreopoulos B."/>
            <person name="Lipzen A."/>
            <person name="Chen C."/>
            <person name="Yanf M."/>
            <person name="Daum C."/>
            <person name="Ng V."/>
            <person name="Clum A."/>
            <person name="Steindorff A."/>
            <person name="Ohm R."/>
            <person name="Martin F."/>
            <person name="Silar P."/>
            <person name="Natvig D."/>
            <person name="Lalanne C."/>
            <person name="Gautier V."/>
            <person name="Ament-Velasquez S.L."/>
            <person name="Kruys A."/>
            <person name="Hutchinson M.I."/>
            <person name="Powell A.J."/>
            <person name="Barry K."/>
            <person name="Miller A.N."/>
            <person name="Grigoriev I.V."/>
            <person name="Debuchy R."/>
            <person name="Gladieux P."/>
            <person name="Thoren M.H."/>
            <person name="Johannesson H."/>
        </authorList>
    </citation>
    <scope>NUCLEOTIDE SEQUENCE</scope>
    <source>
        <strain evidence="2">CBS 540.89</strain>
    </source>
</reference>
<dbReference type="InterPro" id="IPR000719">
    <property type="entry name" value="Prot_kinase_dom"/>
</dbReference>
<dbReference type="CDD" id="cd00180">
    <property type="entry name" value="PKc"/>
    <property type="match status" value="1"/>
</dbReference>
<dbReference type="SMART" id="SM00220">
    <property type="entry name" value="S_TKc"/>
    <property type="match status" value="1"/>
</dbReference>
<dbReference type="SUPFAM" id="SSF56112">
    <property type="entry name" value="Protein kinase-like (PK-like)"/>
    <property type="match status" value="1"/>
</dbReference>
<dbReference type="GO" id="GO:0005524">
    <property type="term" value="F:ATP binding"/>
    <property type="evidence" value="ECO:0007669"/>
    <property type="project" value="InterPro"/>
</dbReference>
<feature type="domain" description="Protein kinase" evidence="1">
    <location>
        <begin position="533"/>
        <end position="849"/>
    </location>
</feature>
<sequence>MRLLNTRTLIVEDFYGYSVPPYAILSHTWGSDEVTFQDIQNLEIARLKAGFTKIVYACAQAFRDHLQYTWIDTCCIDKTSSSELSEAINSMYDWYRDSRICYVYLSDVKKDGGDFTRSRWFTRGWTLQELLAPNQVLFFDCKWTRIMNKGSNAHEISIVTGIDSSVLRGLTDIQSQSVAQRMSWMATRTTTRLEDIAYSMLGIFDVHMPLIYGEGRLAFIRLQQEIIRQSNDDSIFAWDDSKFRNPGSPYDGLLAPRPSAFASSGLIVQCPSSIRGSLFRPGSSIAFTNRGLQFHGRPLLEDDVGTPNFQSALMPLACNNSTDNDNSILAVPLTLLPETGHWARAVSRPLHRIDRAVLGYSKNETKSFYTLGSGQYSLRNADYSYTQEKASYDLTARYDSSSALLRALAKLFPSSTIPVQFRIGVYHIELPRKLTPTEEKQLRDTVLAGSHYTRIQEQNERYSDLQHTAQKGDLQGKKQDLLGSLHGSSPTVPEYIPGRPIPILAPDPGRSPGSKAYKFLNLSDADKSGYTWGLYAQSIETGESSTVFQVNAMTSLGKIMGPGATTSPLTVKIAIKRLDHDIAPSYFLREYKALQGITSLDHDNIVEVLCVFRTELEEHQYYNFGFPLALGNLKRLFRGDYNSEITIMSHTQSLWTQFEGLANALVFLHETLHMAHRDIKPSNILFYWDKSGTNLVLRIADFGLSVDLTSAIAIEKESKAASSPWSYDSPEFRNAHSSKIDAGLPSASEVLSNDIWKLGCVFVELETFLALNGSAGITKLREHITTTVSTEHAEFESDTFEDFRFDDGERVKPEVMNWIQKVLPSNHEWAIQLGPILGKMLCGSSQRWSARTVYRGLLKA</sequence>
<dbReference type="InterPro" id="IPR008271">
    <property type="entry name" value="Ser/Thr_kinase_AS"/>
</dbReference>
<evidence type="ECO:0000313" key="2">
    <source>
        <dbReference type="EMBL" id="KAK0721384.1"/>
    </source>
</evidence>
<dbReference type="Gene3D" id="1.10.510.10">
    <property type="entry name" value="Transferase(Phosphotransferase) domain 1"/>
    <property type="match status" value="1"/>
</dbReference>
<evidence type="ECO:0000313" key="3">
    <source>
        <dbReference type="Proteomes" id="UP001172159"/>
    </source>
</evidence>
<comment type="caution">
    <text evidence="2">The sequence shown here is derived from an EMBL/GenBank/DDBJ whole genome shotgun (WGS) entry which is preliminary data.</text>
</comment>
<dbReference type="EMBL" id="JAUKTV010000012">
    <property type="protein sequence ID" value="KAK0721384.1"/>
    <property type="molecule type" value="Genomic_DNA"/>
</dbReference>
<dbReference type="Proteomes" id="UP001172159">
    <property type="component" value="Unassembled WGS sequence"/>
</dbReference>
<dbReference type="Pfam" id="PF06985">
    <property type="entry name" value="HET"/>
    <property type="match status" value="1"/>
</dbReference>
<dbReference type="PANTHER" id="PTHR10622:SF10">
    <property type="entry name" value="HET DOMAIN-CONTAINING PROTEIN"/>
    <property type="match status" value="1"/>
</dbReference>
<dbReference type="InterPro" id="IPR010730">
    <property type="entry name" value="HET"/>
</dbReference>